<organism evidence="1 2">
    <name type="scientific">Corynebacterium occultum</name>
    <dbReference type="NCBI Taxonomy" id="2675219"/>
    <lineage>
        <taxon>Bacteria</taxon>
        <taxon>Bacillati</taxon>
        <taxon>Actinomycetota</taxon>
        <taxon>Actinomycetes</taxon>
        <taxon>Mycobacteriales</taxon>
        <taxon>Corynebacteriaceae</taxon>
        <taxon>Corynebacterium</taxon>
    </lineage>
</organism>
<keyword evidence="2" id="KW-1185">Reference proteome</keyword>
<dbReference type="AlphaFoldDB" id="A0A6B8VXU9"/>
<evidence type="ECO:0000313" key="1">
    <source>
        <dbReference type="EMBL" id="QGU07879.1"/>
    </source>
</evidence>
<name>A0A6B8VXU9_9CORY</name>
<protein>
    <submittedName>
        <fullName evidence="1">Uncharacterized protein</fullName>
    </submittedName>
</protein>
<dbReference type="KEGG" id="cok:COCCU_09775"/>
<dbReference type="EMBL" id="CP046455">
    <property type="protein sequence ID" value="QGU07879.1"/>
    <property type="molecule type" value="Genomic_DNA"/>
</dbReference>
<proteinExistence type="predicted"/>
<gene>
    <name evidence="1" type="ORF">COCCU_09775</name>
</gene>
<reference evidence="1 2" key="1">
    <citation type="submission" date="2019-11" db="EMBL/GenBank/DDBJ databases">
        <title>Complete genome sequence of Corynebacterium kalinowskii 1959, a novel Corynebacterium species isolated from soil of a small paddock in Vilsendorf, Germany.</title>
        <authorList>
            <person name="Schaffert L."/>
            <person name="Ruwe M."/>
            <person name="Milse J."/>
            <person name="Hanuschka K."/>
            <person name="Ortseifen V."/>
            <person name="Droste J."/>
            <person name="Brandt D."/>
            <person name="Schlueter L."/>
            <person name="Kutter Y."/>
            <person name="Vinke S."/>
            <person name="Viehoefer P."/>
            <person name="Jacob L."/>
            <person name="Luebke N.-C."/>
            <person name="Schulte-Berndt E."/>
            <person name="Hain C."/>
            <person name="Linder M."/>
            <person name="Schmidt P."/>
            <person name="Wollenschlaeger L."/>
            <person name="Luttermann T."/>
            <person name="Thieme E."/>
            <person name="Hassa J."/>
            <person name="Haak M."/>
            <person name="Wittchen M."/>
            <person name="Mentz A."/>
            <person name="Persicke M."/>
            <person name="Busche T."/>
            <person name="Ruckert C."/>
        </authorList>
    </citation>
    <scope>NUCLEOTIDE SEQUENCE [LARGE SCALE GENOMIC DNA]</scope>
    <source>
        <strain evidence="1 2">2039</strain>
    </source>
</reference>
<dbReference type="Proteomes" id="UP000424462">
    <property type="component" value="Chromosome"/>
</dbReference>
<accession>A0A6B8VXU9</accession>
<dbReference type="RefSeq" id="WP_156231312.1">
    <property type="nucleotide sequence ID" value="NZ_CP046455.1"/>
</dbReference>
<evidence type="ECO:0000313" key="2">
    <source>
        <dbReference type="Proteomes" id="UP000424462"/>
    </source>
</evidence>
<sequence>MALKLSIDLKDASFADLVALVDAARSAGMDPRDRIDFDGRTLSLEVEVDAFFPGYEEDDDQDSEDFSAAGEETEAAEVIDRAAEDFFGPRHRDHGRPRNPWEDVRKTFEQGRDTIDFVGSSGIGDAAIRSVIDILTGRQDPPQGPRGPRGPRH</sequence>